<accession>A0ABP0V2Y7</accession>
<evidence type="ECO:0000313" key="1">
    <source>
        <dbReference type="EMBL" id="CAK9236770.1"/>
    </source>
</evidence>
<name>A0ABP0V2Y7_9BRYO</name>
<sequence length="232" mass="26070">MHRDIIKLIVQRHGIKILVGKAQLHRLGGHCDVIKLLGVIAEDKDFAIEIKKFGGHKMLLKVISWGVQCMHDMHLNLFCDFYQDNQDLDECQHVVMCHLEAFLVLLNYEEGLENVSTTYGTTELFDVMRAASELWSSAASALHETTQTDLTLKLIKVKYDISRILSSVASTLVLMAKLHQGFYFKVSSEGHMRSKDVLSKVSQLGGMVIDEHPVLKEALKDLLAIAKSPLGR</sequence>
<reference evidence="1" key="1">
    <citation type="submission" date="2024-02" db="EMBL/GenBank/DDBJ databases">
        <authorList>
            <consortium name="ELIXIR-Norway"/>
            <consortium name="Elixir Norway"/>
        </authorList>
    </citation>
    <scope>NUCLEOTIDE SEQUENCE</scope>
</reference>
<organism evidence="1 2">
    <name type="scientific">Sphagnum troendelagicum</name>
    <dbReference type="NCBI Taxonomy" id="128251"/>
    <lineage>
        <taxon>Eukaryota</taxon>
        <taxon>Viridiplantae</taxon>
        <taxon>Streptophyta</taxon>
        <taxon>Embryophyta</taxon>
        <taxon>Bryophyta</taxon>
        <taxon>Sphagnophytina</taxon>
        <taxon>Sphagnopsida</taxon>
        <taxon>Sphagnales</taxon>
        <taxon>Sphagnaceae</taxon>
        <taxon>Sphagnum</taxon>
    </lineage>
</organism>
<dbReference type="EMBL" id="OZ019901">
    <property type="protein sequence ID" value="CAK9236770.1"/>
    <property type="molecule type" value="Genomic_DNA"/>
</dbReference>
<gene>
    <name evidence="1" type="ORF">CSSPTR1EN2_LOCUS23170</name>
</gene>
<evidence type="ECO:0000313" key="2">
    <source>
        <dbReference type="Proteomes" id="UP001497512"/>
    </source>
</evidence>
<proteinExistence type="predicted"/>
<protein>
    <submittedName>
        <fullName evidence="1">Uncharacterized protein</fullName>
    </submittedName>
</protein>
<keyword evidence="2" id="KW-1185">Reference proteome</keyword>
<dbReference type="Proteomes" id="UP001497512">
    <property type="component" value="Chromosome 9"/>
</dbReference>